<dbReference type="InterPro" id="IPR012561">
    <property type="entry name" value="Ferlin_B-domain"/>
</dbReference>
<feature type="domain" description="C2" evidence="13">
    <location>
        <begin position="1057"/>
        <end position="1183"/>
    </location>
</feature>
<dbReference type="InterPro" id="IPR037721">
    <property type="entry name" value="Ferlin"/>
</dbReference>
<dbReference type="InterPro" id="IPR000008">
    <property type="entry name" value="C2_dom"/>
</dbReference>
<dbReference type="GO" id="GO:0005886">
    <property type="term" value="C:plasma membrane"/>
    <property type="evidence" value="ECO:0007669"/>
    <property type="project" value="UniProtKB-SubCell"/>
</dbReference>
<evidence type="ECO:0000256" key="10">
    <source>
        <dbReference type="ARBA" id="ARBA00023136"/>
    </source>
</evidence>
<keyword evidence="4" id="KW-1003">Cell membrane</keyword>
<dbReference type="Pfam" id="PF08150">
    <property type="entry name" value="FerB"/>
    <property type="match status" value="1"/>
</dbReference>
<dbReference type="SMART" id="SM01200">
    <property type="entry name" value="FerA"/>
    <property type="match status" value="1"/>
</dbReference>
<feature type="domain" description="C2" evidence="13">
    <location>
        <begin position="1"/>
        <end position="101"/>
    </location>
</feature>
<gene>
    <name evidence="14" type="primary">myof</name>
</gene>
<dbReference type="SMART" id="SM00694">
    <property type="entry name" value="DysFC"/>
    <property type="match status" value="2"/>
</dbReference>
<evidence type="ECO:0000256" key="3">
    <source>
        <dbReference type="ARBA" id="ARBA00007561"/>
    </source>
</evidence>
<feature type="domain" description="C2" evidence="13">
    <location>
        <begin position="1470"/>
        <end position="1588"/>
    </location>
</feature>
<dbReference type="GO" id="GO:0061025">
    <property type="term" value="P:membrane fusion"/>
    <property type="evidence" value="ECO:0007669"/>
    <property type="project" value="TreeGrafter"/>
</dbReference>
<protein>
    <submittedName>
        <fullName evidence="14">Myoferlin-like</fullName>
    </submittedName>
</protein>
<accession>A0A673I2A3</accession>
<evidence type="ECO:0000256" key="7">
    <source>
        <dbReference type="ARBA" id="ARBA00022737"/>
    </source>
</evidence>
<dbReference type="GO" id="GO:0030659">
    <property type="term" value="C:cytoplasmic vesicle membrane"/>
    <property type="evidence" value="ECO:0007669"/>
    <property type="project" value="UniProtKB-SubCell"/>
</dbReference>
<dbReference type="InterPro" id="IPR037724">
    <property type="entry name" value="C2E_Ferlin"/>
</dbReference>
<evidence type="ECO:0000256" key="6">
    <source>
        <dbReference type="ARBA" id="ARBA00022692"/>
    </source>
</evidence>
<dbReference type="InterPro" id="IPR037725">
    <property type="entry name" value="C2F_Ferlin"/>
</dbReference>
<evidence type="ECO:0000256" key="11">
    <source>
        <dbReference type="ARBA" id="ARBA00023329"/>
    </source>
</evidence>
<dbReference type="SUPFAM" id="SSF49562">
    <property type="entry name" value="C2 domain (Calcium/lipid-binding domain, CaLB)"/>
    <property type="match status" value="7"/>
</dbReference>
<keyword evidence="8" id="KW-0735">Signal-anchor</keyword>
<comment type="subcellular location">
    <subcellularLocation>
        <location evidence="1">Cell membrane</location>
        <topology evidence="1">Single-pass type II membrane protein</topology>
    </subcellularLocation>
    <subcellularLocation>
        <location evidence="2">Cytoplasmic vesicle membrane</location>
        <topology evidence="2">Single-pass type II membrane protein</topology>
    </subcellularLocation>
</comment>
<keyword evidence="11" id="KW-0968">Cytoplasmic vesicle</keyword>
<dbReference type="CDD" id="cd04017">
    <property type="entry name" value="C2D_Ferlin"/>
    <property type="match status" value="1"/>
</dbReference>
<evidence type="ECO:0000256" key="2">
    <source>
        <dbReference type="ARBA" id="ARBA00004483"/>
    </source>
</evidence>
<dbReference type="SMART" id="SM01202">
    <property type="entry name" value="FerI"/>
    <property type="match status" value="1"/>
</dbReference>
<feature type="domain" description="C2" evidence="13">
    <location>
        <begin position="135"/>
        <end position="261"/>
    </location>
</feature>
<dbReference type="CDD" id="cd04018">
    <property type="entry name" value="C2C_Ferlin"/>
    <property type="match status" value="1"/>
</dbReference>
<dbReference type="CDD" id="cd08373">
    <property type="entry name" value="C2A_Ferlin"/>
    <property type="match status" value="1"/>
</dbReference>
<dbReference type="InterPro" id="IPR035892">
    <property type="entry name" value="C2_domain_sf"/>
</dbReference>
<dbReference type="InterPro" id="IPR012560">
    <property type="entry name" value="Ferlin_A-domain"/>
</dbReference>
<dbReference type="SMART" id="SM00239">
    <property type="entry name" value="C2"/>
    <property type="match status" value="5"/>
</dbReference>
<feature type="region of interest" description="Disordered" evidence="12">
    <location>
        <begin position="115"/>
        <end position="144"/>
    </location>
</feature>
<evidence type="ECO:0000256" key="5">
    <source>
        <dbReference type="ARBA" id="ARBA00022553"/>
    </source>
</evidence>
<proteinExistence type="inferred from homology"/>
<dbReference type="CDD" id="cd04037">
    <property type="entry name" value="C2E_Ferlin"/>
    <property type="match status" value="1"/>
</dbReference>
<evidence type="ECO:0000256" key="1">
    <source>
        <dbReference type="ARBA" id="ARBA00004401"/>
    </source>
</evidence>
<dbReference type="CDD" id="cd08374">
    <property type="entry name" value="C2F_Ferlin"/>
    <property type="match status" value="1"/>
</dbReference>
<dbReference type="InterPro" id="IPR037720">
    <property type="entry name" value="C2B_Ferlin"/>
</dbReference>
<dbReference type="SMART" id="SM01201">
    <property type="entry name" value="FerB"/>
    <property type="match status" value="1"/>
</dbReference>
<dbReference type="InterPro" id="IPR037726">
    <property type="entry name" value="C2A_Ferlin"/>
</dbReference>
<evidence type="ECO:0000256" key="4">
    <source>
        <dbReference type="ARBA" id="ARBA00022475"/>
    </source>
</evidence>
<dbReference type="Gene3D" id="2.60.40.150">
    <property type="entry name" value="C2 domain"/>
    <property type="match status" value="6"/>
</dbReference>
<dbReference type="GO" id="GO:0007009">
    <property type="term" value="P:plasma membrane organization"/>
    <property type="evidence" value="ECO:0007669"/>
    <property type="project" value="TreeGrafter"/>
</dbReference>
<feature type="domain" description="C2" evidence="13">
    <location>
        <begin position="1221"/>
        <end position="1347"/>
    </location>
</feature>
<dbReference type="InterPro" id="IPR006614">
    <property type="entry name" value="Peroxin/Ferlin"/>
</dbReference>
<dbReference type="SMART" id="SM00693">
    <property type="entry name" value="DysFN"/>
    <property type="match status" value="2"/>
</dbReference>
<keyword evidence="5" id="KW-0597">Phosphoprotein</keyword>
<keyword evidence="7" id="KW-0677">Repeat</keyword>
<dbReference type="PANTHER" id="PTHR12546:SF55">
    <property type="entry name" value="MYOFERLIN"/>
    <property type="match status" value="1"/>
</dbReference>
<dbReference type="Proteomes" id="UP000472270">
    <property type="component" value="Unassembled WGS sequence"/>
</dbReference>
<dbReference type="Pfam" id="PF08165">
    <property type="entry name" value="FerA"/>
    <property type="match status" value="1"/>
</dbReference>
<evidence type="ECO:0000256" key="8">
    <source>
        <dbReference type="ARBA" id="ARBA00022968"/>
    </source>
</evidence>
<dbReference type="InterPro" id="IPR037722">
    <property type="entry name" value="C2C_Ferlin"/>
</dbReference>
<dbReference type="FunFam" id="2.60.40.150:FF:000033">
    <property type="entry name" value="dysferlin isoform X2"/>
    <property type="match status" value="1"/>
</dbReference>
<feature type="domain" description="C2" evidence="13">
    <location>
        <begin position="300"/>
        <end position="440"/>
    </location>
</feature>
<keyword evidence="15" id="KW-1185">Reference proteome</keyword>
<dbReference type="FunFam" id="2.60.40.150:FF:000026">
    <property type="entry name" value="dysferlin isoform X2"/>
    <property type="match status" value="1"/>
</dbReference>
<evidence type="ECO:0000313" key="15">
    <source>
        <dbReference type="Proteomes" id="UP000472270"/>
    </source>
</evidence>
<keyword evidence="6" id="KW-0812">Transmembrane</keyword>
<keyword evidence="9" id="KW-1133">Transmembrane helix</keyword>
<sequence>MLRVAVESAAGLPKKKLGSPDPTASVVFKDEKKKTKPVNSEVNPVWNETLEFDLKGVPLDSSSYIDVIVKDHETLGKDKLIGSANVSLKDFASSQVKSLPVKNLALVDENGKTIGVTGGEEGDVTDGGGQGAVTSPGEPGQKLRPRTRKRHNLANKPQDFQIRVRVIEGRQLTGNNIKPVVKVHVCGETHRTRIRKGNNPYFDEIFFFNVNMLPSELFDEVISFRVYNSNSFRADCLMGEFKLDIGYIYDEPAHCIMKKWILLNDPDDSSSGAKGYLKVSMFVLGTGDEPPVEKKEQDNDKDDVESNLLLPAGVALRWVTLKLKVFRAEDIPQMDDSITQTLKAAFGGQENKKNLVDPFVEAWFAGKKLCTQIIEKNANPEWNQQLNLQVKFPSMCERIRLTLCVWDALTNLTLTSNYYHVTGNIFIDCVFFTGETENSEMGFLPAFGPCYINLYGSPREFSGLSDPYEDLNLGKGEGVAYRGRILVELSTKLDGKADKSVEEISSDDILVVQKYQRRRKYCLCAVFHSATMIQEPGEPIQFEVSIGNYGNKNDLTCKPLASTTQYSCAVFDGNNYYYLPWADTKPVIAITSFWEDISHRLDSLNIILYISNRLQTNLSVLKSAVQSKATDERLVEIWLKLMNHVKIPDLEGKPNLTALDIQMKLLRDSALKNIMKGAKHLFEEATDVKKCLSIIEGWLDKLKQLAEESQISMPDVIIWMLRGEKRVVYTRIPAHQVLYSSYSEQACGQYCGKTQTVFMKYPMDNKNGLKIPVQLRVNMWLGLATEEKKFNHYAEGMFNVFAELYENQAQVLGKWGTTGLLNRSKFSDVTGKVKLKQEYFLPPVGWEWEGDWCVDPEKTLLTEADAGHTEFVDEVYENETRLPGGEWKLAAEPYTDVNGEKVQGPTEIECPPGWKWEDNWTFDGNRAVDEKGWEYGVTIPPDDKPKSWVATEKMYHIHRRRRMIRPRKRIPGAKTAADKDTGDAEGWEYSSLIGWKFHRQQRSSDTFRRRRWRRKMTPADRVGASAIFKLEGALGVDMESKGDEKGNKAEASVKQFGANTPTVSCTYDQSNAYHLRVYVYQARNLTSLDKDSFSDPYVHVSFLHHSQTTETVRSTLNPTWDQTLIFKNVEIYGDPQSLAQNPPVVVMEIFDSDQVGKDEMLGRSTCVPLVKLTSGMDGSPKLLWEPVIHKNAPAGEVLVAAELILKTKGNDTELPLVPPKRGEKLYMVPQGVRPVVQLTAIEVLAWGLRNMKTYQLAPVTSPILVVECGEERVQTAVIKNMKKCPNFPGNVLLLKVLLPKEEMYTPPIVLKVIDHRPFGRKPVVGQCTISSLEEFRCDPYATIAEVAMSSKVALMAASPRDLHVNIDDGRQHLLEAQVLEKETVDWWSKFYASVGESEKCRPYLDKGYDTLEVYDHELESVKQFMGLTDFCNTFKLHRGKNESDDDDPAVVGEIKGSFKMYPLPDDPGVPPPPRQFIELPDSISQECVVRIYVVQAIDMQPKDNNGKCDPYIKISLGKKSVDDRDNYVPYTLNPVFGRMFEITCFLPQDKDLKIAVYDFDLLSRDEKVGETVIDLENRLLSRFGSYCGLAQTYCISGTNQWRDQLKPSQILEQLARWKGLSPPRSEDNGNTLSFGGRLYCLSDFEANKEIHEHLGPPSERIALHVLRTQGLVPEHVETRTLYSSFQPTLPQGKLQMWVDIFPKRLGPPGPPFDISPRKAKKYFLRVIVWNTYDVVLDETSITSENMSDIYVKSWMPGMEEDKQKTDVHYRSLDGEGNFNWRFVFGFEYLPAEQLCLVSKKEYFWSLDKSEFRIPPKLIYLRTDPYNPDSLIWNEKSIKTEICHFLLCT</sequence>
<reference evidence="14" key="2">
    <citation type="submission" date="2025-09" db="UniProtKB">
        <authorList>
            <consortium name="Ensembl"/>
        </authorList>
    </citation>
    <scope>IDENTIFICATION</scope>
</reference>
<dbReference type="Pfam" id="PF08151">
    <property type="entry name" value="FerI"/>
    <property type="match status" value="1"/>
</dbReference>
<dbReference type="PANTHER" id="PTHR12546">
    <property type="entry name" value="FER-1-LIKE"/>
    <property type="match status" value="1"/>
</dbReference>
<dbReference type="PROSITE" id="PS50004">
    <property type="entry name" value="C2"/>
    <property type="match status" value="6"/>
</dbReference>
<evidence type="ECO:0000256" key="9">
    <source>
        <dbReference type="ARBA" id="ARBA00022989"/>
    </source>
</evidence>
<dbReference type="Pfam" id="PF22901">
    <property type="entry name" value="dsrm_Ferlin"/>
    <property type="match status" value="1"/>
</dbReference>
<dbReference type="InterPro" id="IPR037723">
    <property type="entry name" value="C2D_Ferlin"/>
</dbReference>
<feature type="region of interest" description="Disordered" evidence="12">
    <location>
        <begin position="1"/>
        <end position="39"/>
    </location>
</feature>
<dbReference type="Pfam" id="PF00168">
    <property type="entry name" value="C2"/>
    <property type="match status" value="6"/>
</dbReference>
<reference evidence="14" key="1">
    <citation type="submission" date="2025-08" db="UniProtKB">
        <authorList>
            <consortium name="Ensembl"/>
        </authorList>
    </citation>
    <scope>IDENTIFICATION</scope>
</reference>
<name>A0A673I2A3_9TELE</name>
<dbReference type="InterPro" id="IPR012968">
    <property type="entry name" value="FerIin_dom"/>
</dbReference>
<dbReference type="Ensembl" id="ENSSRHT00000033957.1">
    <property type="protein sequence ID" value="ENSSRHP00000032999.1"/>
    <property type="gene ID" value="ENSSRHG00000016791.1"/>
</dbReference>
<dbReference type="CDD" id="cd04011">
    <property type="entry name" value="C2B_Ferlin"/>
    <property type="match status" value="1"/>
</dbReference>
<evidence type="ECO:0000256" key="12">
    <source>
        <dbReference type="SAM" id="MobiDB-lite"/>
    </source>
</evidence>
<keyword evidence="10" id="KW-0472">Membrane</keyword>
<evidence type="ECO:0000259" key="13">
    <source>
        <dbReference type="PROSITE" id="PS50004"/>
    </source>
</evidence>
<evidence type="ECO:0000313" key="14">
    <source>
        <dbReference type="Ensembl" id="ENSSRHP00000032999.1"/>
    </source>
</evidence>
<dbReference type="InterPro" id="IPR055072">
    <property type="entry name" value="Ferlin_DSRM"/>
</dbReference>
<organism evidence="14 15">
    <name type="scientific">Sinocyclocheilus rhinocerous</name>
    <dbReference type="NCBI Taxonomy" id="307959"/>
    <lineage>
        <taxon>Eukaryota</taxon>
        <taxon>Metazoa</taxon>
        <taxon>Chordata</taxon>
        <taxon>Craniata</taxon>
        <taxon>Vertebrata</taxon>
        <taxon>Euteleostomi</taxon>
        <taxon>Actinopterygii</taxon>
        <taxon>Neopterygii</taxon>
        <taxon>Teleostei</taxon>
        <taxon>Ostariophysi</taxon>
        <taxon>Cypriniformes</taxon>
        <taxon>Cyprinidae</taxon>
        <taxon>Cyprininae</taxon>
        <taxon>Sinocyclocheilus</taxon>
    </lineage>
</organism>
<comment type="similarity">
    <text evidence="3">Belongs to the ferlin family.</text>
</comment>